<reference evidence="3" key="1">
    <citation type="submission" date="2018-04" db="EMBL/GenBank/DDBJ databases">
        <title>Draft Genome Sequences of 10 Lactobacillus Species from 22 Commercial Probiotic Products.</title>
        <authorList>
            <person name="Gangiredla J."/>
            <person name="Barnaba T.J."/>
            <person name="Mammel M.K."/>
            <person name="Lacher D.W."/>
            <person name="Elkins C.A."/>
            <person name="Lampel K.A."/>
            <person name="Whitehouse C.A."/>
            <person name="Tartera C."/>
        </authorList>
    </citation>
    <scope>NUCLEOTIDE SEQUENCE [LARGE SCALE GENOMIC DNA]</scope>
    <source>
        <strain evidence="3">DS12_10</strain>
    </source>
</reference>
<dbReference type="InterPro" id="IPR027417">
    <property type="entry name" value="P-loop_NTPase"/>
</dbReference>
<feature type="domain" description="Plasmid replication protein origin binding" evidence="1">
    <location>
        <begin position="58"/>
        <end position="149"/>
    </location>
</feature>
<accession>A0A2T5Q199</accession>
<comment type="caution">
    <text evidence="2">The sequence shown here is derived from an EMBL/GenBank/DDBJ whole genome shotgun (WGS) entry which is preliminary data.</text>
</comment>
<dbReference type="AlphaFoldDB" id="A0A2T5Q199"/>
<gene>
    <name evidence="2" type="ORF">DB325_09890</name>
</gene>
<dbReference type="EMBL" id="QAZN01000030">
    <property type="protein sequence ID" value="PTV01053.1"/>
    <property type="molecule type" value="Genomic_DNA"/>
</dbReference>
<dbReference type="InterPro" id="IPR002631">
    <property type="entry name" value="Plasmid_rep_OBD"/>
</dbReference>
<evidence type="ECO:0000313" key="2">
    <source>
        <dbReference type="EMBL" id="PTV01053.1"/>
    </source>
</evidence>
<dbReference type="Pfam" id="PF01719">
    <property type="entry name" value="Rep_OBD"/>
    <property type="match status" value="1"/>
</dbReference>
<dbReference type="SUPFAM" id="SSF52540">
    <property type="entry name" value="P-loop containing nucleoside triphosphate hydrolases"/>
    <property type="match status" value="1"/>
</dbReference>
<protein>
    <recommendedName>
        <fullName evidence="1">Plasmid replication protein origin binding domain-containing protein</fullName>
    </recommendedName>
</protein>
<name>A0A2T5Q199_LIMRT</name>
<dbReference type="Proteomes" id="UP000244083">
    <property type="component" value="Unassembled WGS sequence"/>
</dbReference>
<dbReference type="GO" id="GO:0006260">
    <property type="term" value="P:DNA replication"/>
    <property type="evidence" value="ECO:0007669"/>
    <property type="project" value="InterPro"/>
</dbReference>
<organism evidence="2 3">
    <name type="scientific">Limosilactobacillus reuteri</name>
    <name type="common">Lactobacillus reuteri</name>
    <dbReference type="NCBI Taxonomy" id="1598"/>
    <lineage>
        <taxon>Bacteria</taxon>
        <taxon>Bacillati</taxon>
        <taxon>Bacillota</taxon>
        <taxon>Bacilli</taxon>
        <taxon>Lactobacillales</taxon>
        <taxon>Lactobacillaceae</taxon>
        <taxon>Limosilactobacillus</taxon>
    </lineage>
</organism>
<dbReference type="Gene3D" id="3.40.1310.30">
    <property type="match status" value="1"/>
</dbReference>
<dbReference type="Gene3D" id="3.40.50.300">
    <property type="entry name" value="P-loop containing nucleotide triphosphate hydrolases"/>
    <property type="match status" value="1"/>
</dbReference>
<evidence type="ECO:0000313" key="3">
    <source>
        <dbReference type="Proteomes" id="UP000244083"/>
    </source>
</evidence>
<evidence type="ECO:0000259" key="1">
    <source>
        <dbReference type="Pfam" id="PF01719"/>
    </source>
</evidence>
<proteinExistence type="predicted"/>
<dbReference type="GO" id="GO:0003677">
    <property type="term" value="F:DNA binding"/>
    <property type="evidence" value="ECO:0007669"/>
    <property type="project" value="InterPro"/>
</dbReference>
<sequence>MGLFYHIKMVAMMARKEPIMTDLRSQILMFTQQLEHLNYTQNELIKKVQQLPYLDQYALITHDKDVKKDGTSVSPHIHLVLCFKQRIRIWQIAKALEQKAQYFETMTKRGKNVETSRNNAFAYLIHNTTQAKEQGKYQYNPSDVIANFDYVQLINNLKKATFYTPKQILADFNEGNIDKLEALRRIKESNSPRIPQYTSSITKIEEINNRIKQQNWIQEHEKSKKPITIIWIYGSAGVGKTEFAKHVAIKYSTNKTYDFTGSTKDLFQTVGTASSLIIDEIRPKDIKFNDLLKITDPFNYRKFAPSRYHDKAIIADTIIFTSPYSPIQFFQKYKMDNQDSFKQLQRRLTITIDRQANYSIKP</sequence>
<dbReference type="GO" id="GO:0003916">
    <property type="term" value="F:DNA topoisomerase activity"/>
    <property type="evidence" value="ECO:0007669"/>
    <property type="project" value="InterPro"/>
</dbReference>
<dbReference type="GO" id="GO:0005727">
    <property type="term" value="C:extrachromosomal circular DNA"/>
    <property type="evidence" value="ECO:0007669"/>
    <property type="project" value="InterPro"/>
</dbReference>